<comment type="subcellular location">
    <subcellularLocation>
        <location evidence="1">Cell membrane</location>
        <topology evidence="1">Multi-pass membrane protein</topology>
    </subcellularLocation>
</comment>
<evidence type="ECO:0000256" key="2">
    <source>
        <dbReference type="ARBA" id="ARBA00022475"/>
    </source>
</evidence>
<feature type="transmembrane region" description="Helical" evidence="10">
    <location>
        <begin position="67"/>
        <end position="87"/>
    </location>
</feature>
<gene>
    <name evidence="11" type="ORF">D3P96_08175</name>
</gene>
<evidence type="ECO:0000256" key="6">
    <source>
        <dbReference type="ARBA" id="ARBA00023303"/>
    </source>
</evidence>
<proteinExistence type="inferred from homology"/>
<evidence type="ECO:0000256" key="9">
    <source>
        <dbReference type="ARBA" id="ARBA00049940"/>
    </source>
</evidence>
<dbReference type="Pfam" id="PF02537">
    <property type="entry name" value="CRCB"/>
    <property type="match status" value="1"/>
</dbReference>
<dbReference type="Proteomes" id="UP000275836">
    <property type="component" value="Unassembled WGS sequence"/>
</dbReference>
<keyword evidence="6" id="KW-0813">Transport</keyword>
<accession>A0A3P2RC67</accession>
<feature type="transmembrane region" description="Helical" evidence="10">
    <location>
        <begin position="6"/>
        <end position="24"/>
    </location>
</feature>
<dbReference type="EMBL" id="RHGY01000012">
    <property type="protein sequence ID" value="RRG17376.1"/>
    <property type="molecule type" value="Genomic_DNA"/>
</dbReference>
<dbReference type="OrthoDB" id="9815830at2"/>
<name>A0A3P2RC67_WEIVI</name>
<comment type="catalytic activity">
    <reaction evidence="8">
        <text>fluoride(in) = fluoride(out)</text>
        <dbReference type="Rhea" id="RHEA:76159"/>
        <dbReference type="ChEBI" id="CHEBI:17051"/>
    </reaction>
    <physiologicalReaction direction="left-to-right" evidence="8">
        <dbReference type="Rhea" id="RHEA:76160"/>
    </physiologicalReaction>
</comment>
<reference evidence="11 12" key="1">
    <citation type="submission" date="2018-10" db="EMBL/GenBank/DDBJ databases">
        <title>Draft genome sequence of Weissella viridescens UCO-SMC3.</title>
        <authorList>
            <person name="Garcia-Cancino A."/>
            <person name="Espinoza-Monje M."/>
            <person name="Albarracin L."/>
            <person name="Garcia-Castillo V."/>
            <person name="Campos-Martin J."/>
            <person name="Nakano Y."/>
            <person name="Guitierrez-Zamorano C."/>
            <person name="Ikeda-Ohtsubo W."/>
            <person name="Morita H."/>
            <person name="Kitazawa H."/>
            <person name="Villena J."/>
        </authorList>
    </citation>
    <scope>NUCLEOTIDE SEQUENCE [LARGE SCALE GENOMIC DNA]</scope>
    <source>
        <strain evidence="11 12">UCO-SMC3</strain>
    </source>
</reference>
<keyword evidence="5 10" id="KW-0472">Membrane</keyword>
<evidence type="ECO:0000256" key="3">
    <source>
        <dbReference type="ARBA" id="ARBA00022692"/>
    </source>
</evidence>
<keyword evidence="6" id="KW-0406">Ion transport</keyword>
<keyword evidence="4 10" id="KW-1133">Transmembrane helix</keyword>
<evidence type="ECO:0000313" key="11">
    <source>
        <dbReference type="EMBL" id="RRG17376.1"/>
    </source>
</evidence>
<evidence type="ECO:0000313" key="12">
    <source>
        <dbReference type="Proteomes" id="UP000275836"/>
    </source>
</evidence>
<organism evidence="11 12">
    <name type="scientific">Weissella viridescens</name>
    <name type="common">Lactobacillus viridescens</name>
    <dbReference type="NCBI Taxonomy" id="1629"/>
    <lineage>
        <taxon>Bacteria</taxon>
        <taxon>Bacillati</taxon>
        <taxon>Bacillota</taxon>
        <taxon>Bacilli</taxon>
        <taxon>Lactobacillales</taxon>
        <taxon>Lactobacillaceae</taxon>
        <taxon>Weissella</taxon>
    </lineage>
</organism>
<dbReference type="GO" id="GO:0005886">
    <property type="term" value="C:plasma membrane"/>
    <property type="evidence" value="ECO:0007669"/>
    <property type="project" value="UniProtKB-SubCell"/>
</dbReference>
<feature type="transmembrane region" description="Helical" evidence="10">
    <location>
        <begin position="99"/>
        <end position="121"/>
    </location>
</feature>
<comment type="function">
    <text evidence="9">Fluoride-specific ion channel. Important for reducing fluoride concentration in the cell, thus reducing its toxicity.</text>
</comment>
<protein>
    <recommendedName>
        <fullName evidence="10">Fluoride-specific ion channel</fullName>
    </recommendedName>
</protein>
<evidence type="ECO:0000256" key="4">
    <source>
        <dbReference type="ARBA" id="ARBA00022989"/>
    </source>
</evidence>
<evidence type="ECO:0000256" key="10">
    <source>
        <dbReference type="RuleBase" id="RU004340"/>
    </source>
</evidence>
<comment type="similarity">
    <text evidence="7 10">Belongs to the fluoride channel Fluc/FEX (TC 1.A.43) family.</text>
</comment>
<evidence type="ECO:0000256" key="7">
    <source>
        <dbReference type="ARBA" id="ARBA00035120"/>
    </source>
</evidence>
<dbReference type="RefSeq" id="WP_124943842.1">
    <property type="nucleotide sequence ID" value="NZ_RHGY01000012.1"/>
</dbReference>
<keyword evidence="2 10" id="KW-1003">Cell membrane</keyword>
<comment type="caution">
    <text evidence="11">The sequence shown here is derived from an EMBL/GenBank/DDBJ whole genome shotgun (WGS) entry which is preliminary data.</text>
</comment>
<keyword evidence="6" id="KW-0407">Ion channel</keyword>
<evidence type="ECO:0000256" key="1">
    <source>
        <dbReference type="ARBA" id="ARBA00004651"/>
    </source>
</evidence>
<feature type="transmembrane region" description="Helical" evidence="10">
    <location>
        <begin position="36"/>
        <end position="55"/>
    </location>
</feature>
<evidence type="ECO:0000256" key="5">
    <source>
        <dbReference type="ARBA" id="ARBA00023136"/>
    </source>
</evidence>
<evidence type="ECO:0000256" key="8">
    <source>
        <dbReference type="ARBA" id="ARBA00035585"/>
    </source>
</evidence>
<sequence length="122" mass="13168">MMQATYLILISGVGAAIGSVMRFGCLEIAPRLFGRWGDFMFLAINLVAASLAGIIYGFQPTLFDNTFFASGMIGGFSTFSAPIIDLADNIGHANQRWPAIGRMVVLIVGGLLCFQMGQWLVQ</sequence>
<dbReference type="GO" id="GO:0034220">
    <property type="term" value="P:monoatomic ion transmembrane transport"/>
    <property type="evidence" value="ECO:0007669"/>
    <property type="project" value="UniProtKB-KW"/>
</dbReference>
<keyword evidence="3 10" id="KW-0812">Transmembrane</keyword>
<dbReference type="AlphaFoldDB" id="A0A3P2RC67"/>
<dbReference type="InterPro" id="IPR003691">
    <property type="entry name" value="FluC"/>
</dbReference>